<dbReference type="Pfam" id="PF00733">
    <property type="entry name" value="Asn_synthase"/>
    <property type="match status" value="1"/>
</dbReference>
<dbReference type="PANTHER" id="PTHR43284">
    <property type="entry name" value="ASPARAGINE SYNTHETASE (GLUTAMINE-HYDROLYZING)"/>
    <property type="match status" value="1"/>
</dbReference>
<dbReference type="EC" id="6.3.5.4" evidence="3"/>
<dbReference type="InterPro" id="IPR051786">
    <property type="entry name" value="ASN_synthetase/amidase"/>
</dbReference>
<dbReference type="Gene3D" id="3.40.50.620">
    <property type="entry name" value="HUPs"/>
    <property type="match status" value="1"/>
</dbReference>
<comment type="caution">
    <text evidence="11">The sequence shown here is derived from an EMBL/GenBank/DDBJ whole genome shotgun (WGS) entry which is preliminary data.</text>
</comment>
<dbReference type="InterPro" id="IPR014729">
    <property type="entry name" value="Rossmann-like_a/b/a_fold"/>
</dbReference>
<evidence type="ECO:0000256" key="4">
    <source>
        <dbReference type="ARBA" id="ARBA00022741"/>
    </source>
</evidence>
<comment type="catalytic activity">
    <reaction evidence="7">
        <text>L-aspartate + L-glutamine + ATP + H2O = L-asparagine + L-glutamate + AMP + diphosphate + H(+)</text>
        <dbReference type="Rhea" id="RHEA:12228"/>
        <dbReference type="ChEBI" id="CHEBI:15377"/>
        <dbReference type="ChEBI" id="CHEBI:15378"/>
        <dbReference type="ChEBI" id="CHEBI:29985"/>
        <dbReference type="ChEBI" id="CHEBI:29991"/>
        <dbReference type="ChEBI" id="CHEBI:30616"/>
        <dbReference type="ChEBI" id="CHEBI:33019"/>
        <dbReference type="ChEBI" id="CHEBI:58048"/>
        <dbReference type="ChEBI" id="CHEBI:58359"/>
        <dbReference type="ChEBI" id="CHEBI:456215"/>
        <dbReference type="EC" id="6.3.5.4"/>
    </reaction>
</comment>
<evidence type="ECO:0000256" key="7">
    <source>
        <dbReference type="ARBA" id="ARBA00048741"/>
    </source>
</evidence>
<dbReference type="GO" id="GO:0006529">
    <property type="term" value="P:asparagine biosynthetic process"/>
    <property type="evidence" value="ECO:0007669"/>
    <property type="project" value="UniProtKB-KW"/>
</dbReference>
<evidence type="ECO:0000256" key="1">
    <source>
        <dbReference type="ARBA" id="ARBA00005187"/>
    </source>
</evidence>
<dbReference type="AlphaFoldDB" id="A0A832A1I0"/>
<keyword evidence="6 8" id="KW-0315">Glutamine amidotransferase</keyword>
<dbReference type="SUPFAM" id="SSF52402">
    <property type="entry name" value="Adenine nucleotide alpha hydrolases-like"/>
    <property type="match status" value="1"/>
</dbReference>
<gene>
    <name evidence="11" type="primary">asnB</name>
    <name evidence="11" type="ORF">ENS06_05675</name>
</gene>
<accession>A0A832A1I0</accession>
<dbReference type="CDD" id="cd01991">
    <property type="entry name" value="Asn_synthase_B_C"/>
    <property type="match status" value="1"/>
</dbReference>
<protein>
    <recommendedName>
        <fullName evidence="3">asparagine synthase (glutamine-hydrolyzing)</fullName>
        <ecNumber evidence="3">6.3.5.4</ecNumber>
    </recommendedName>
</protein>
<evidence type="ECO:0000256" key="5">
    <source>
        <dbReference type="ARBA" id="ARBA00022840"/>
    </source>
</evidence>
<dbReference type="GO" id="GO:0004066">
    <property type="term" value="F:asparagine synthase (glutamine-hydrolyzing) activity"/>
    <property type="evidence" value="ECO:0007669"/>
    <property type="project" value="UniProtKB-EC"/>
</dbReference>
<dbReference type="InterPro" id="IPR033738">
    <property type="entry name" value="AsnB_N"/>
</dbReference>
<dbReference type="NCBIfam" id="TIGR01536">
    <property type="entry name" value="asn_synth_AEB"/>
    <property type="match status" value="1"/>
</dbReference>
<evidence type="ECO:0000256" key="2">
    <source>
        <dbReference type="ARBA" id="ARBA00005752"/>
    </source>
</evidence>
<dbReference type="GO" id="GO:0005524">
    <property type="term" value="F:ATP binding"/>
    <property type="evidence" value="ECO:0007669"/>
    <property type="project" value="UniProtKB-KW"/>
</dbReference>
<feature type="domain" description="Glutamine amidotransferase type-2" evidence="10">
    <location>
        <begin position="2"/>
        <end position="218"/>
    </location>
</feature>
<feature type="binding site" evidence="9">
    <location>
        <position position="105"/>
    </location>
    <ligand>
        <name>L-glutamine</name>
        <dbReference type="ChEBI" id="CHEBI:58359"/>
    </ligand>
</feature>
<dbReference type="SUPFAM" id="SSF56235">
    <property type="entry name" value="N-terminal nucleophile aminohydrolases (Ntn hydrolases)"/>
    <property type="match status" value="1"/>
</dbReference>
<dbReference type="InterPro" id="IPR017932">
    <property type="entry name" value="GATase_2_dom"/>
</dbReference>
<evidence type="ECO:0000313" key="11">
    <source>
        <dbReference type="EMBL" id="HFK96798.1"/>
    </source>
</evidence>
<dbReference type="PIRSF" id="PIRSF001589">
    <property type="entry name" value="Asn_synthetase_glu-h"/>
    <property type="match status" value="1"/>
</dbReference>
<proteinExistence type="inferred from homology"/>
<name>A0A832A1I0_9BACT</name>
<feature type="binding site" evidence="9">
    <location>
        <begin position="376"/>
        <end position="377"/>
    </location>
    <ligand>
        <name>ATP</name>
        <dbReference type="ChEBI" id="CHEBI:30616"/>
    </ligand>
</feature>
<evidence type="ECO:0000256" key="8">
    <source>
        <dbReference type="PIRSR" id="PIRSR001589-1"/>
    </source>
</evidence>
<keyword evidence="8" id="KW-0028">Amino-acid biosynthesis</keyword>
<evidence type="ECO:0000256" key="3">
    <source>
        <dbReference type="ARBA" id="ARBA00012737"/>
    </source>
</evidence>
<reference evidence="11" key="1">
    <citation type="journal article" date="2020" name="mSystems">
        <title>Genome- and Community-Level Interaction Insights into Carbon Utilization and Element Cycling Functions of Hydrothermarchaeota in Hydrothermal Sediment.</title>
        <authorList>
            <person name="Zhou Z."/>
            <person name="Liu Y."/>
            <person name="Xu W."/>
            <person name="Pan J."/>
            <person name="Luo Z.H."/>
            <person name="Li M."/>
        </authorList>
    </citation>
    <scope>NUCLEOTIDE SEQUENCE [LARGE SCALE GENOMIC DNA]</scope>
    <source>
        <strain evidence="11">SpSt-456</strain>
    </source>
</reference>
<keyword evidence="5 9" id="KW-0067">ATP-binding</keyword>
<dbReference type="EMBL" id="DSTK01000016">
    <property type="protein sequence ID" value="HFK96798.1"/>
    <property type="molecule type" value="Genomic_DNA"/>
</dbReference>
<dbReference type="Gene3D" id="3.60.20.10">
    <property type="entry name" value="Glutamine Phosphoribosylpyrophosphate, subunit 1, domain 1"/>
    <property type="match status" value="1"/>
</dbReference>
<dbReference type="InterPro" id="IPR029055">
    <property type="entry name" value="Ntn_hydrolases_N"/>
</dbReference>
<dbReference type="CDD" id="cd00712">
    <property type="entry name" value="AsnB"/>
    <property type="match status" value="1"/>
</dbReference>
<keyword evidence="11" id="KW-0436">Ligase</keyword>
<dbReference type="PROSITE" id="PS51278">
    <property type="entry name" value="GATASE_TYPE_2"/>
    <property type="match status" value="1"/>
</dbReference>
<dbReference type="InterPro" id="IPR006426">
    <property type="entry name" value="Asn_synth_AEB"/>
</dbReference>
<dbReference type="GO" id="GO:0005829">
    <property type="term" value="C:cytosol"/>
    <property type="evidence" value="ECO:0007669"/>
    <property type="project" value="TreeGrafter"/>
</dbReference>
<keyword evidence="4 9" id="KW-0547">Nucleotide-binding</keyword>
<dbReference type="Pfam" id="PF13537">
    <property type="entry name" value="GATase_7"/>
    <property type="match status" value="1"/>
</dbReference>
<feature type="active site" description="For GATase activity" evidence="8">
    <location>
        <position position="2"/>
    </location>
</feature>
<dbReference type="PANTHER" id="PTHR43284:SF1">
    <property type="entry name" value="ASPARAGINE SYNTHETASE"/>
    <property type="match status" value="1"/>
</dbReference>
<evidence type="ECO:0000256" key="6">
    <source>
        <dbReference type="ARBA" id="ARBA00022962"/>
    </source>
</evidence>
<keyword evidence="8" id="KW-0061">Asparagine biosynthesis</keyword>
<comment type="pathway">
    <text evidence="1">Amino-acid biosynthesis; L-asparagine biosynthesis; L-asparagine from L-aspartate (L-Gln route): step 1/1.</text>
</comment>
<sequence>MCGIGAIFRYGNGPLKDDPREWLEAVNARQKARGPDGEGLWVSQDQRVGLGHRRLAIIDLSPAGRQPMASEDGLVTVTFNGEIYNYKELRADLETRGCRFRSHSDTEVLIHLYRLYGPRMVDHLRGMFAFALYDAKERGLFLARDPFGIKPLYYADDGGTLKVASQVKALLAAGVRNTSPDPAGHAGFFLWGWVPEPFTLYTGIRALPAGSTLWVSESGGVGEPRLFYDVAREIVGADAPSPSLKLRDVEDILGRALEETVRYHMVSDVPVGVFLSAGVDSTSLTALASRCSPIPLRTFTLGFDEFRGKLDDETPVAELVAKKLGTRHETGWVSKKDLMERLEHVFEAMDQPSIDGINTYLVSKGAAERGLKVALSGLGGDELFGGYPSFRHIPMIMKVAKPLEAVGRMLRAAAEPALGRFASPKYAGIFEYGGSFGGAYLLRRAVYMPWELPRLMDPNMAREGLERLAAVEELNRSVQEKADPFRAVSALEVTQYMRNMLLRDSDWAGMAHSLEIRVPLVDVAFLKSITAVLRHKAFNYKQLVARCAWDGTPPEAIVGRSKTGFAVPISEWLIPNAGTVGSWRRAWLKEVYRSFLGSSASWARLEKDDR</sequence>
<comment type="similarity">
    <text evidence="2">Belongs to the asparagine synthetase family.</text>
</comment>
<organism evidence="11">
    <name type="scientific">Desulfacinum infernum</name>
    <dbReference type="NCBI Taxonomy" id="35837"/>
    <lineage>
        <taxon>Bacteria</taxon>
        <taxon>Pseudomonadati</taxon>
        <taxon>Thermodesulfobacteriota</taxon>
        <taxon>Syntrophobacteria</taxon>
        <taxon>Syntrophobacterales</taxon>
        <taxon>Syntrophobacteraceae</taxon>
        <taxon>Desulfacinum</taxon>
    </lineage>
</organism>
<dbReference type="InterPro" id="IPR001962">
    <property type="entry name" value="Asn_synthase"/>
</dbReference>
<evidence type="ECO:0000259" key="10">
    <source>
        <dbReference type="PROSITE" id="PS51278"/>
    </source>
</evidence>
<evidence type="ECO:0000256" key="9">
    <source>
        <dbReference type="PIRSR" id="PIRSR001589-2"/>
    </source>
</evidence>